<name>A0A6A5GK42_CAERE</name>
<comment type="caution">
    <text evidence="1">The sequence shown here is derived from an EMBL/GenBank/DDBJ whole genome shotgun (WGS) entry which is preliminary data.</text>
</comment>
<dbReference type="RefSeq" id="XP_053583254.1">
    <property type="nucleotide sequence ID" value="XM_053734341.1"/>
</dbReference>
<proteinExistence type="predicted"/>
<dbReference type="EMBL" id="WUAV01000005">
    <property type="protein sequence ID" value="KAF1754976.1"/>
    <property type="molecule type" value="Genomic_DNA"/>
</dbReference>
<evidence type="ECO:0000313" key="1">
    <source>
        <dbReference type="EMBL" id="KAF1754976.1"/>
    </source>
</evidence>
<sequence length="136" mass="15822">MPFCENPLPRASSHNCEELRKQICPQCYIRIYRERAGKPGRAYKMYKNMLCANLMCRQLILNEKPQSVLHVGRICGSCHNNYKLYLQNYTAAPVPVFLRPVPQIMSPALQMRDTVIRSTRKSFRSSFTIEELLKPN</sequence>
<dbReference type="CTD" id="78777273"/>
<reference evidence="1 2" key="1">
    <citation type="submission" date="2019-12" db="EMBL/GenBank/DDBJ databases">
        <title>Chromosome-level assembly of the Caenorhabditis remanei genome.</title>
        <authorList>
            <person name="Teterina A.A."/>
            <person name="Willis J.H."/>
            <person name="Phillips P.C."/>
        </authorList>
    </citation>
    <scope>NUCLEOTIDE SEQUENCE [LARGE SCALE GENOMIC DNA]</scope>
    <source>
        <strain evidence="1 2">PX506</strain>
        <tissue evidence="1">Whole organism</tissue>
    </source>
</reference>
<evidence type="ECO:0000313" key="2">
    <source>
        <dbReference type="Proteomes" id="UP000483820"/>
    </source>
</evidence>
<protein>
    <submittedName>
        <fullName evidence="1">Uncharacterized protein</fullName>
    </submittedName>
</protein>
<dbReference type="AlphaFoldDB" id="A0A6A5GK42"/>
<dbReference type="Proteomes" id="UP000483820">
    <property type="component" value="Chromosome V"/>
</dbReference>
<dbReference type="GeneID" id="78777273"/>
<gene>
    <name evidence="1" type="ORF">GCK72_021542</name>
</gene>
<organism evidence="1 2">
    <name type="scientific">Caenorhabditis remanei</name>
    <name type="common">Caenorhabditis vulgaris</name>
    <dbReference type="NCBI Taxonomy" id="31234"/>
    <lineage>
        <taxon>Eukaryota</taxon>
        <taxon>Metazoa</taxon>
        <taxon>Ecdysozoa</taxon>
        <taxon>Nematoda</taxon>
        <taxon>Chromadorea</taxon>
        <taxon>Rhabditida</taxon>
        <taxon>Rhabditina</taxon>
        <taxon>Rhabditomorpha</taxon>
        <taxon>Rhabditoidea</taxon>
        <taxon>Rhabditidae</taxon>
        <taxon>Peloderinae</taxon>
        <taxon>Caenorhabditis</taxon>
    </lineage>
</organism>
<dbReference type="KEGG" id="crq:GCK72_021542"/>
<accession>A0A6A5GK42</accession>